<dbReference type="Pfam" id="PF00528">
    <property type="entry name" value="BPD_transp_1"/>
    <property type="match status" value="1"/>
</dbReference>
<accession>X1V4Q2</accession>
<dbReference type="InterPro" id="IPR035906">
    <property type="entry name" value="MetI-like_sf"/>
</dbReference>
<dbReference type="GO" id="GO:0055085">
    <property type="term" value="P:transmembrane transport"/>
    <property type="evidence" value="ECO:0007669"/>
    <property type="project" value="InterPro"/>
</dbReference>
<sequence length="107" mass="11480">MTIPSLALFGLLMLLLGTMGLKTFGFLPAIIALIVYGQLPILRNTYTAIQEIDPAMIEAGKGMGMSERQLLFKVKLPLAVPVIMAGLKLAPTFLSESILTLTECSAL</sequence>
<organism evidence="7">
    <name type="scientific">marine sediment metagenome</name>
    <dbReference type="NCBI Taxonomy" id="412755"/>
    <lineage>
        <taxon>unclassified sequences</taxon>
        <taxon>metagenomes</taxon>
        <taxon>ecological metagenomes</taxon>
    </lineage>
</organism>
<dbReference type="PROSITE" id="PS50928">
    <property type="entry name" value="ABC_TM1"/>
    <property type="match status" value="1"/>
</dbReference>
<dbReference type="AlphaFoldDB" id="X1V4Q2"/>
<dbReference type="PANTHER" id="PTHR30177">
    <property type="entry name" value="GLYCINE BETAINE/L-PROLINE TRANSPORT SYSTEM PERMEASE PROTEIN PROW"/>
    <property type="match status" value="1"/>
</dbReference>
<dbReference type="GO" id="GO:0031460">
    <property type="term" value="P:glycine betaine transport"/>
    <property type="evidence" value="ECO:0007669"/>
    <property type="project" value="TreeGrafter"/>
</dbReference>
<dbReference type="InterPro" id="IPR051204">
    <property type="entry name" value="ABC_transp_perm/SBD"/>
</dbReference>
<keyword evidence="5" id="KW-0472">Membrane</keyword>
<keyword evidence="3" id="KW-0812">Transmembrane</keyword>
<evidence type="ECO:0000313" key="7">
    <source>
        <dbReference type="EMBL" id="GAJ24694.1"/>
    </source>
</evidence>
<dbReference type="EMBL" id="BARW01038821">
    <property type="protein sequence ID" value="GAJ24694.1"/>
    <property type="molecule type" value="Genomic_DNA"/>
</dbReference>
<dbReference type="CDD" id="cd06261">
    <property type="entry name" value="TM_PBP2"/>
    <property type="match status" value="1"/>
</dbReference>
<dbReference type="PANTHER" id="PTHR30177:SF4">
    <property type="entry name" value="OSMOPROTECTANT IMPORT PERMEASE PROTEIN OSMW"/>
    <property type="match status" value="1"/>
</dbReference>
<evidence type="ECO:0000256" key="3">
    <source>
        <dbReference type="ARBA" id="ARBA00022692"/>
    </source>
</evidence>
<dbReference type="GO" id="GO:0016020">
    <property type="term" value="C:membrane"/>
    <property type="evidence" value="ECO:0007669"/>
    <property type="project" value="UniProtKB-SubCell"/>
</dbReference>
<evidence type="ECO:0000256" key="2">
    <source>
        <dbReference type="ARBA" id="ARBA00022448"/>
    </source>
</evidence>
<gene>
    <name evidence="7" type="ORF">S12H4_59415</name>
</gene>
<evidence type="ECO:0000259" key="6">
    <source>
        <dbReference type="PROSITE" id="PS50928"/>
    </source>
</evidence>
<evidence type="ECO:0000256" key="5">
    <source>
        <dbReference type="ARBA" id="ARBA00023136"/>
    </source>
</evidence>
<protein>
    <recommendedName>
        <fullName evidence="6">ABC transmembrane type-1 domain-containing protein</fullName>
    </recommendedName>
</protein>
<keyword evidence="2" id="KW-0813">Transport</keyword>
<comment type="subcellular location">
    <subcellularLocation>
        <location evidence="1">Membrane</location>
        <topology evidence="1">Multi-pass membrane protein</topology>
    </subcellularLocation>
</comment>
<keyword evidence="4" id="KW-1133">Transmembrane helix</keyword>
<feature type="domain" description="ABC transmembrane type-1" evidence="6">
    <location>
        <begin position="1"/>
        <end position="107"/>
    </location>
</feature>
<evidence type="ECO:0000256" key="1">
    <source>
        <dbReference type="ARBA" id="ARBA00004141"/>
    </source>
</evidence>
<comment type="caution">
    <text evidence="7">The sequence shown here is derived from an EMBL/GenBank/DDBJ whole genome shotgun (WGS) entry which is preliminary data.</text>
</comment>
<dbReference type="Gene3D" id="1.10.3720.10">
    <property type="entry name" value="MetI-like"/>
    <property type="match status" value="1"/>
</dbReference>
<dbReference type="InterPro" id="IPR000515">
    <property type="entry name" value="MetI-like"/>
</dbReference>
<reference evidence="7" key="1">
    <citation type="journal article" date="2014" name="Front. Microbiol.">
        <title>High frequency of phylogenetically diverse reductive dehalogenase-homologous genes in deep subseafloor sedimentary metagenomes.</title>
        <authorList>
            <person name="Kawai M."/>
            <person name="Futagami T."/>
            <person name="Toyoda A."/>
            <person name="Takaki Y."/>
            <person name="Nishi S."/>
            <person name="Hori S."/>
            <person name="Arai W."/>
            <person name="Tsubouchi T."/>
            <person name="Morono Y."/>
            <person name="Uchiyama I."/>
            <person name="Ito T."/>
            <person name="Fujiyama A."/>
            <person name="Inagaki F."/>
            <person name="Takami H."/>
        </authorList>
    </citation>
    <scope>NUCLEOTIDE SEQUENCE</scope>
    <source>
        <strain evidence="7">Expedition CK06-06</strain>
    </source>
</reference>
<name>X1V4Q2_9ZZZZ</name>
<evidence type="ECO:0000256" key="4">
    <source>
        <dbReference type="ARBA" id="ARBA00022989"/>
    </source>
</evidence>
<proteinExistence type="predicted"/>
<dbReference type="SUPFAM" id="SSF161098">
    <property type="entry name" value="MetI-like"/>
    <property type="match status" value="1"/>
</dbReference>